<keyword evidence="1" id="KW-1185">Reference proteome</keyword>
<gene>
    <name evidence="2 3 4 5" type="primary">LOC113498240</name>
</gene>
<dbReference type="AlphaFoldDB" id="A0A7E5W0N6"/>
<dbReference type="Proteomes" id="UP000322000">
    <property type="component" value="Chromosome 1"/>
</dbReference>
<dbReference type="KEGG" id="tnl:113498240"/>
<accession>A0A7E5W0N6</accession>
<dbReference type="Pfam" id="PF14945">
    <property type="entry name" value="LLC1"/>
    <property type="match status" value="1"/>
</dbReference>
<proteinExistence type="predicted"/>
<evidence type="ECO:0000313" key="3">
    <source>
        <dbReference type="RefSeq" id="XP_026734092.1"/>
    </source>
</evidence>
<dbReference type="RefSeq" id="XP_026734019.1">
    <property type="nucleotide sequence ID" value="XM_026878218.1"/>
</dbReference>
<dbReference type="RefSeq" id="XP_026734092.1">
    <property type="nucleotide sequence ID" value="XM_026878291.1"/>
</dbReference>
<dbReference type="RefSeq" id="XP_026734172.1">
    <property type="nucleotide sequence ID" value="XM_026878371.1"/>
</dbReference>
<evidence type="ECO:0000313" key="5">
    <source>
        <dbReference type="RefSeq" id="XP_026734217.1"/>
    </source>
</evidence>
<reference evidence="2 3" key="1">
    <citation type="submission" date="2025-04" db="UniProtKB">
        <authorList>
            <consortium name="RefSeq"/>
        </authorList>
    </citation>
    <scope>IDENTIFICATION</scope>
</reference>
<sequence length="124" mass="14434">MAIEGKHLKFDPNTEAFQMRAQLKKMENCRKQWFERWSWLLEESQEALDKANAIRREAAANLPQVAVKAEDTKSLKPVPITSTGVIGWLASRPDCQLEIYSSWMYKPPIRLPDTWDHPDYMGKQ</sequence>
<protein>
    <submittedName>
        <fullName evidence="2 3">Uncharacterized protein LOC113498240</fullName>
    </submittedName>
</protein>
<dbReference type="GeneID" id="113498240"/>
<evidence type="ECO:0000313" key="4">
    <source>
        <dbReference type="RefSeq" id="XP_026734172.1"/>
    </source>
</evidence>
<evidence type="ECO:0000313" key="1">
    <source>
        <dbReference type="Proteomes" id="UP000322000"/>
    </source>
</evidence>
<evidence type="ECO:0000313" key="2">
    <source>
        <dbReference type="RefSeq" id="XP_026734019.1"/>
    </source>
</evidence>
<dbReference type="InterPro" id="IPR020339">
    <property type="entry name" value="C20orf85-like"/>
</dbReference>
<dbReference type="OrthoDB" id="10031946at2759"/>
<name>A0A7E5W0N6_TRINI</name>
<organism evidence="1 3">
    <name type="scientific">Trichoplusia ni</name>
    <name type="common">Cabbage looper</name>
    <dbReference type="NCBI Taxonomy" id="7111"/>
    <lineage>
        <taxon>Eukaryota</taxon>
        <taxon>Metazoa</taxon>
        <taxon>Ecdysozoa</taxon>
        <taxon>Arthropoda</taxon>
        <taxon>Hexapoda</taxon>
        <taxon>Insecta</taxon>
        <taxon>Pterygota</taxon>
        <taxon>Neoptera</taxon>
        <taxon>Endopterygota</taxon>
        <taxon>Lepidoptera</taxon>
        <taxon>Glossata</taxon>
        <taxon>Ditrysia</taxon>
        <taxon>Noctuoidea</taxon>
        <taxon>Noctuidae</taxon>
        <taxon>Plusiinae</taxon>
        <taxon>Trichoplusia</taxon>
    </lineage>
</organism>
<dbReference type="RefSeq" id="XP_026734217.1">
    <property type="nucleotide sequence ID" value="XM_026878416.1"/>
</dbReference>